<sequence length="44" mass="4815">MVFAPLPHPLPLPSRTYIDSSRRLCASLCFDLFCGFETSIGIAA</sequence>
<reference evidence="1" key="2">
    <citation type="journal article" date="2015" name="Data Brief">
        <title>Shoot transcriptome of the giant reed, Arundo donax.</title>
        <authorList>
            <person name="Barrero R.A."/>
            <person name="Guerrero F.D."/>
            <person name="Moolhuijzen P."/>
            <person name="Goolsby J.A."/>
            <person name="Tidwell J."/>
            <person name="Bellgard S.E."/>
            <person name="Bellgard M.I."/>
        </authorList>
    </citation>
    <scope>NUCLEOTIDE SEQUENCE</scope>
    <source>
        <tissue evidence="1">Shoot tissue taken approximately 20 cm above the soil surface</tissue>
    </source>
</reference>
<dbReference type="EMBL" id="GBRH01173477">
    <property type="protein sequence ID" value="JAE24419.1"/>
    <property type="molecule type" value="Transcribed_RNA"/>
</dbReference>
<dbReference type="AlphaFoldDB" id="A0A0A9GLV7"/>
<evidence type="ECO:0000313" key="1">
    <source>
        <dbReference type="EMBL" id="JAE24419.1"/>
    </source>
</evidence>
<proteinExistence type="predicted"/>
<protein>
    <submittedName>
        <fullName evidence="1">Uncharacterized protein</fullName>
    </submittedName>
</protein>
<accession>A0A0A9GLV7</accession>
<organism evidence="1">
    <name type="scientific">Arundo donax</name>
    <name type="common">Giant reed</name>
    <name type="synonym">Donax arundinaceus</name>
    <dbReference type="NCBI Taxonomy" id="35708"/>
    <lineage>
        <taxon>Eukaryota</taxon>
        <taxon>Viridiplantae</taxon>
        <taxon>Streptophyta</taxon>
        <taxon>Embryophyta</taxon>
        <taxon>Tracheophyta</taxon>
        <taxon>Spermatophyta</taxon>
        <taxon>Magnoliopsida</taxon>
        <taxon>Liliopsida</taxon>
        <taxon>Poales</taxon>
        <taxon>Poaceae</taxon>
        <taxon>PACMAD clade</taxon>
        <taxon>Arundinoideae</taxon>
        <taxon>Arundineae</taxon>
        <taxon>Arundo</taxon>
    </lineage>
</organism>
<name>A0A0A9GLV7_ARUDO</name>
<reference evidence="1" key="1">
    <citation type="submission" date="2014-09" db="EMBL/GenBank/DDBJ databases">
        <authorList>
            <person name="Magalhaes I.L.F."/>
            <person name="Oliveira U."/>
            <person name="Santos F.R."/>
            <person name="Vidigal T.H.D.A."/>
            <person name="Brescovit A.D."/>
            <person name="Santos A.J."/>
        </authorList>
    </citation>
    <scope>NUCLEOTIDE SEQUENCE</scope>
    <source>
        <tissue evidence="1">Shoot tissue taken approximately 20 cm above the soil surface</tissue>
    </source>
</reference>